<evidence type="ECO:0000313" key="3">
    <source>
        <dbReference type="EMBL" id="CAI2385168.1"/>
    </source>
</evidence>
<organism evidence="3 4">
    <name type="scientific">Euplotes crassus</name>
    <dbReference type="NCBI Taxonomy" id="5936"/>
    <lineage>
        <taxon>Eukaryota</taxon>
        <taxon>Sar</taxon>
        <taxon>Alveolata</taxon>
        <taxon>Ciliophora</taxon>
        <taxon>Intramacronucleata</taxon>
        <taxon>Spirotrichea</taxon>
        <taxon>Hypotrichia</taxon>
        <taxon>Euplotida</taxon>
        <taxon>Euplotidae</taxon>
        <taxon>Moneuplotes</taxon>
    </lineage>
</organism>
<feature type="compositionally biased region" description="Polar residues" evidence="2">
    <location>
        <begin position="328"/>
        <end position="346"/>
    </location>
</feature>
<feature type="region of interest" description="Disordered" evidence="2">
    <location>
        <begin position="274"/>
        <end position="387"/>
    </location>
</feature>
<protein>
    <submittedName>
        <fullName evidence="3">Uncharacterized protein</fullName>
    </submittedName>
</protein>
<dbReference type="Proteomes" id="UP001295684">
    <property type="component" value="Unassembled WGS sequence"/>
</dbReference>
<proteinExistence type="predicted"/>
<feature type="compositionally biased region" description="Basic and acidic residues" evidence="2">
    <location>
        <begin position="350"/>
        <end position="359"/>
    </location>
</feature>
<keyword evidence="1" id="KW-0175">Coiled coil</keyword>
<feature type="compositionally biased region" description="Basic residues" evidence="2">
    <location>
        <begin position="376"/>
        <end position="387"/>
    </location>
</feature>
<name>A0AAD1Y4S8_EUPCR</name>
<gene>
    <name evidence="3" type="ORF">ECRASSUSDP1_LOCUS26716</name>
</gene>
<evidence type="ECO:0000256" key="2">
    <source>
        <dbReference type="SAM" id="MobiDB-lite"/>
    </source>
</evidence>
<keyword evidence="4" id="KW-1185">Reference proteome</keyword>
<evidence type="ECO:0000256" key="1">
    <source>
        <dbReference type="SAM" id="Coils"/>
    </source>
</evidence>
<reference evidence="3" key="1">
    <citation type="submission" date="2023-07" db="EMBL/GenBank/DDBJ databases">
        <authorList>
            <consortium name="AG Swart"/>
            <person name="Singh M."/>
            <person name="Singh A."/>
            <person name="Seah K."/>
            <person name="Emmerich C."/>
        </authorList>
    </citation>
    <scope>NUCLEOTIDE SEQUENCE</scope>
    <source>
        <strain evidence="3">DP1</strain>
    </source>
</reference>
<dbReference type="EMBL" id="CAMPGE010027548">
    <property type="protein sequence ID" value="CAI2385168.1"/>
    <property type="molecule type" value="Genomic_DNA"/>
</dbReference>
<comment type="caution">
    <text evidence="3">The sequence shown here is derived from an EMBL/GenBank/DDBJ whole genome shotgun (WGS) entry which is preliminary data.</text>
</comment>
<feature type="coiled-coil region" evidence="1">
    <location>
        <begin position="30"/>
        <end position="273"/>
    </location>
</feature>
<feature type="compositionally biased region" description="Basic and acidic residues" evidence="2">
    <location>
        <begin position="313"/>
        <end position="327"/>
    </location>
</feature>
<evidence type="ECO:0000313" key="4">
    <source>
        <dbReference type="Proteomes" id="UP001295684"/>
    </source>
</evidence>
<dbReference type="AlphaFoldDB" id="A0AAD1Y4S8"/>
<sequence length="387" mass="45982">MGRKKRGGLRGNHANYTLIPSTVEYSAMKLRELAQENEKLKNAMRDREKVEEGYKNVISQYKTALKQKDHNLEVYRTQLTKLRQENSEMKDICIHNQNKEEDITKALQKVDELKNERDSLHENLEEYKKQKKELEELNNSIRDKCKEDKNKYKAKKKEIIKKYNEKLEEEKKELLAEIEEYKEKIHKLSSEDSQKRISKLKERNHKIRKELDEVIQDFEKQKEEYSQLKKKYSQLEEMLEQAQQEPEITLEEYNDLALKYKTLKKDYKKLKNLASPSPVIKAEDEEAKDFNHKDQKKAKKNSKVEENNAYEIDISKYKLDYPSDDSRGFNQATKSQDSITHLSKSINLKFPKESKEPRKPKQNIIQKPPTPNAPKVAKKVRKPKNRL</sequence>
<accession>A0AAD1Y4S8</accession>